<evidence type="ECO:0000313" key="2">
    <source>
        <dbReference type="Proteomes" id="UP000811619"/>
    </source>
</evidence>
<sequence length="112" mass="11534">MAPSAKVVEALAQAEALPGDKSAAYEVLLDDIKALPSPTTADDLDATADSLFGQSLGVVATRAMLRSFVSTLRHLGSDDVGIRVGTRTLAKLNSQQQPPASSFPDDAGGCCC</sequence>
<dbReference type="EMBL" id="SRPY01001606">
    <property type="protein sequence ID" value="KAG5912754.1"/>
    <property type="molecule type" value="Genomic_DNA"/>
</dbReference>
<keyword evidence="2" id="KW-1185">Reference proteome</keyword>
<accession>A0A8K0IZ89</accession>
<dbReference type="AlphaFoldDB" id="A0A8K0IZ89"/>
<feature type="non-terminal residue" evidence="1">
    <location>
        <position position="112"/>
    </location>
</feature>
<evidence type="ECO:0000313" key="1">
    <source>
        <dbReference type="EMBL" id="KAG5912754.1"/>
    </source>
</evidence>
<organism evidence="1 2">
    <name type="scientific">Claviceps africana</name>
    <dbReference type="NCBI Taxonomy" id="83212"/>
    <lineage>
        <taxon>Eukaryota</taxon>
        <taxon>Fungi</taxon>
        <taxon>Dikarya</taxon>
        <taxon>Ascomycota</taxon>
        <taxon>Pezizomycotina</taxon>
        <taxon>Sordariomycetes</taxon>
        <taxon>Hypocreomycetidae</taxon>
        <taxon>Hypocreales</taxon>
        <taxon>Clavicipitaceae</taxon>
        <taxon>Claviceps</taxon>
    </lineage>
</organism>
<proteinExistence type="predicted"/>
<name>A0A8K0IZ89_9HYPO</name>
<gene>
    <name evidence="1" type="ORF">E4U42_001904</name>
</gene>
<dbReference type="Proteomes" id="UP000811619">
    <property type="component" value="Unassembled WGS sequence"/>
</dbReference>
<protein>
    <submittedName>
        <fullName evidence="1">Uncharacterized protein</fullName>
    </submittedName>
</protein>
<comment type="caution">
    <text evidence="1">The sequence shown here is derived from an EMBL/GenBank/DDBJ whole genome shotgun (WGS) entry which is preliminary data.</text>
</comment>
<reference evidence="1" key="1">
    <citation type="journal article" date="2020" name="bioRxiv">
        <title>Whole genome comparisons of ergot fungi reveals the divergence and evolution of species within the genus Claviceps are the result of varying mechanisms driving genome evolution and host range expansion.</title>
        <authorList>
            <person name="Wyka S.A."/>
            <person name="Mondo S.J."/>
            <person name="Liu M."/>
            <person name="Dettman J."/>
            <person name="Nalam V."/>
            <person name="Broders K.D."/>
        </authorList>
    </citation>
    <scope>NUCLEOTIDE SEQUENCE</scope>
    <source>
        <strain evidence="1">CCC 489</strain>
    </source>
</reference>